<dbReference type="Gene3D" id="3.60.130.10">
    <property type="entry name" value="Clavaminate synthase-like"/>
    <property type="match status" value="1"/>
</dbReference>
<evidence type="ECO:0000313" key="5">
    <source>
        <dbReference type="EMBL" id="MCY0386844.1"/>
    </source>
</evidence>
<comment type="caution">
    <text evidence="5">The sequence shown here is derived from an EMBL/GenBank/DDBJ whole genome shotgun (WGS) entry which is preliminary data.</text>
</comment>
<evidence type="ECO:0000313" key="6">
    <source>
        <dbReference type="Proteomes" id="UP001082899"/>
    </source>
</evidence>
<dbReference type="PANTHER" id="PTHR10696:SF56">
    <property type="entry name" value="TAUD_TFDA-LIKE DOMAIN-CONTAINING PROTEIN"/>
    <property type="match status" value="1"/>
</dbReference>
<keyword evidence="3" id="KW-0045">Antibiotic biosynthesis</keyword>
<keyword evidence="6" id="KW-1185">Reference proteome</keyword>
<dbReference type="InterPro" id="IPR050411">
    <property type="entry name" value="AlphaKG_dependent_hydroxylases"/>
</dbReference>
<comment type="cofactor">
    <cofactor evidence="1">
        <name>Fe(2+)</name>
        <dbReference type="ChEBI" id="CHEBI:29033"/>
    </cofactor>
</comment>
<organism evidence="5 6">
    <name type="scientific">Robbsia betulipollinis</name>
    <dbReference type="NCBI Taxonomy" id="2981849"/>
    <lineage>
        <taxon>Bacteria</taxon>
        <taxon>Pseudomonadati</taxon>
        <taxon>Pseudomonadota</taxon>
        <taxon>Betaproteobacteria</taxon>
        <taxon>Burkholderiales</taxon>
        <taxon>Burkholderiaceae</taxon>
        <taxon>Robbsia</taxon>
    </lineage>
</organism>
<feature type="domain" description="TauD/TfdA-like" evidence="4">
    <location>
        <begin position="52"/>
        <end position="331"/>
    </location>
</feature>
<sequence length="335" mass="37909">MGGMIRDIDAMFHEQVSEQMSEQVIEQNGTQVAVVSPADPQRARDLARCGANVREVVERAKTRFGGVLLRGFAPLGVAGFERFAADFGKPLLDYEFGSTPRSRVEKGVYSSTEYPADQWIDQHNEQSYTLRWPASILFYCDVAPQSRGATPVADSRRVHARLDAALRARFAAHGVMYVRNYGNGLDVPWEQVFGTQDHREVERYCRANRIECEWLDDGETLRTRQVCQSEARHPVTGDRVWFNQAHLFHVSNLPPTVREALLEVVDEDRLPRNTFFGDGTPIDPSMLDDIRAVYRDTMLCFPWQAGDTLVLDNMLMSHGRAPFTGKRRVLVAMSA</sequence>
<evidence type="ECO:0000256" key="3">
    <source>
        <dbReference type="ARBA" id="ARBA00023194"/>
    </source>
</evidence>
<dbReference type="SUPFAM" id="SSF51197">
    <property type="entry name" value="Clavaminate synthase-like"/>
    <property type="match status" value="1"/>
</dbReference>
<dbReference type="InterPro" id="IPR003819">
    <property type="entry name" value="TauD/TfdA-like"/>
</dbReference>
<gene>
    <name evidence="5" type="ORF">OVY01_06280</name>
</gene>
<accession>A0ABT3ZJY1</accession>
<evidence type="ECO:0000259" key="4">
    <source>
        <dbReference type="Pfam" id="PF02668"/>
    </source>
</evidence>
<keyword evidence="2" id="KW-0560">Oxidoreductase</keyword>
<proteinExistence type="predicted"/>
<dbReference type="InterPro" id="IPR042098">
    <property type="entry name" value="TauD-like_sf"/>
</dbReference>
<reference evidence="5" key="1">
    <citation type="submission" date="2022-11" db="EMBL/GenBank/DDBJ databases">
        <title>Robbsia betulipollinis sp. nov., isolated from pollen of birch (Betula pendula).</title>
        <authorList>
            <person name="Shi H."/>
            <person name="Ambika Manirajan B."/>
            <person name="Ratering S."/>
            <person name="Geissler-Plaum R."/>
            <person name="Schnell S."/>
        </authorList>
    </citation>
    <scope>NUCLEOTIDE SEQUENCE</scope>
    <source>
        <strain evidence="5">Bb-Pol-6</strain>
    </source>
</reference>
<dbReference type="Pfam" id="PF02668">
    <property type="entry name" value="TauD"/>
    <property type="match status" value="1"/>
</dbReference>
<dbReference type="RefSeq" id="WP_267846487.1">
    <property type="nucleotide sequence ID" value="NZ_JAPMXC010000001.1"/>
</dbReference>
<evidence type="ECO:0000256" key="1">
    <source>
        <dbReference type="ARBA" id="ARBA00001954"/>
    </source>
</evidence>
<protein>
    <submittedName>
        <fullName evidence="5">TauD/TfdA family dioxygenase</fullName>
    </submittedName>
</protein>
<dbReference type="GO" id="GO:0051213">
    <property type="term" value="F:dioxygenase activity"/>
    <property type="evidence" value="ECO:0007669"/>
    <property type="project" value="UniProtKB-KW"/>
</dbReference>
<evidence type="ECO:0000256" key="2">
    <source>
        <dbReference type="ARBA" id="ARBA00023002"/>
    </source>
</evidence>
<keyword evidence="5" id="KW-0223">Dioxygenase</keyword>
<dbReference type="EMBL" id="JAPMXC010000001">
    <property type="protein sequence ID" value="MCY0386844.1"/>
    <property type="molecule type" value="Genomic_DNA"/>
</dbReference>
<dbReference type="Proteomes" id="UP001082899">
    <property type="component" value="Unassembled WGS sequence"/>
</dbReference>
<name>A0ABT3ZJY1_9BURK</name>
<dbReference type="PANTHER" id="PTHR10696">
    <property type="entry name" value="GAMMA-BUTYROBETAINE HYDROXYLASE-RELATED"/>
    <property type="match status" value="1"/>
</dbReference>